<reference evidence="2" key="1">
    <citation type="submission" date="2023-03" db="EMBL/GenBank/DDBJ databases">
        <title>Massive genome expansion in bonnet fungi (Mycena s.s.) driven by repeated elements and novel gene families across ecological guilds.</title>
        <authorList>
            <consortium name="Lawrence Berkeley National Laboratory"/>
            <person name="Harder C.B."/>
            <person name="Miyauchi S."/>
            <person name="Viragh M."/>
            <person name="Kuo A."/>
            <person name="Thoen E."/>
            <person name="Andreopoulos B."/>
            <person name="Lu D."/>
            <person name="Skrede I."/>
            <person name="Drula E."/>
            <person name="Henrissat B."/>
            <person name="Morin E."/>
            <person name="Kohler A."/>
            <person name="Barry K."/>
            <person name="LaButti K."/>
            <person name="Morin E."/>
            <person name="Salamov A."/>
            <person name="Lipzen A."/>
            <person name="Mereny Z."/>
            <person name="Hegedus B."/>
            <person name="Baldrian P."/>
            <person name="Stursova M."/>
            <person name="Weitz H."/>
            <person name="Taylor A."/>
            <person name="Grigoriev I.V."/>
            <person name="Nagy L.G."/>
            <person name="Martin F."/>
            <person name="Kauserud H."/>
        </authorList>
    </citation>
    <scope>NUCLEOTIDE SEQUENCE</scope>
    <source>
        <strain evidence="2">CBHHK173m</strain>
    </source>
</reference>
<accession>A0AAD6UL77</accession>
<feature type="region of interest" description="Disordered" evidence="1">
    <location>
        <begin position="288"/>
        <end position="311"/>
    </location>
</feature>
<dbReference type="EMBL" id="JARJCN010000002">
    <property type="protein sequence ID" value="KAJ7103020.1"/>
    <property type="molecule type" value="Genomic_DNA"/>
</dbReference>
<name>A0AAD6UL77_9AGAR</name>
<proteinExistence type="predicted"/>
<evidence type="ECO:0000256" key="1">
    <source>
        <dbReference type="SAM" id="MobiDB-lite"/>
    </source>
</evidence>
<keyword evidence="3" id="KW-1185">Reference proteome</keyword>
<feature type="compositionally biased region" description="Basic and acidic residues" evidence="1">
    <location>
        <begin position="28"/>
        <end position="37"/>
    </location>
</feature>
<comment type="caution">
    <text evidence="2">The sequence shown here is derived from an EMBL/GenBank/DDBJ whole genome shotgun (WGS) entry which is preliminary data.</text>
</comment>
<dbReference type="Proteomes" id="UP001222325">
    <property type="component" value="Unassembled WGS sequence"/>
</dbReference>
<evidence type="ECO:0000313" key="2">
    <source>
        <dbReference type="EMBL" id="KAJ7103020.1"/>
    </source>
</evidence>
<protein>
    <submittedName>
        <fullName evidence="2">Uncharacterized protein</fullName>
    </submittedName>
</protein>
<feature type="region of interest" description="Disordered" evidence="1">
    <location>
        <begin position="1"/>
        <end position="156"/>
    </location>
</feature>
<gene>
    <name evidence="2" type="ORF">B0H15DRAFT_188850</name>
</gene>
<dbReference type="AlphaFoldDB" id="A0AAD6UL77"/>
<feature type="region of interest" description="Disordered" evidence="1">
    <location>
        <begin position="247"/>
        <end position="272"/>
    </location>
</feature>
<organism evidence="2 3">
    <name type="scientific">Mycena belliarum</name>
    <dbReference type="NCBI Taxonomy" id="1033014"/>
    <lineage>
        <taxon>Eukaryota</taxon>
        <taxon>Fungi</taxon>
        <taxon>Dikarya</taxon>
        <taxon>Basidiomycota</taxon>
        <taxon>Agaricomycotina</taxon>
        <taxon>Agaricomycetes</taxon>
        <taxon>Agaricomycetidae</taxon>
        <taxon>Agaricales</taxon>
        <taxon>Marasmiineae</taxon>
        <taxon>Mycenaceae</taxon>
        <taxon>Mycena</taxon>
    </lineage>
</organism>
<feature type="compositionally biased region" description="Low complexity" evidence="1">
    <location>
        <begin position="52"/>
        <end position="62"/>
    </location>
</feature>
<sequence length="336" mass="36358">MPDSAPCPARVRSPKSPAWPPFPSPRRAPREPREGPRRSCSQGARARRRVPSRSTPSVRPSRPTSPPVVPARPRSPQVPFRSAMDGGGAGLCGCEATRARRPSPSLTRDPPPPRSLSRSRGGLAQVPRGRPCTQVASRSRRRIQRPSPSPSRERSVPFCARSGRRLHVPAALFESFPRDGFLGTRRAHPNPNRGSGPRWTWGPDSPDSGLHVGVSVARLACRVITHARILNASGVYRAPRRFVAGGSGGRGGWASRVLRRRSPDSPESGLRARGSASWSADWVDAAGGVSKASSGSTLPESPRRSRGRTAAGGIRRASVVARIVHILYLRRYELQF</sequence>
<feature type="region of interest" description="Disordered" evidence="1">
    <location>
        <begin position="183"/>
        <end position="204"/>
    </location>
</feature>
<evidence type="ECO:0000313" key="3">
    <source>
        <dbReference type="Proteomes" id="UP001222325"/>
    </source>
</evidence>
<feature type="compositionally biased region" description="Pro residues" evidence="1">
    <location>
        <begin position="17"/>
        <end position="26"/>
    </location>
</feature>